<name>A0A9J6CP87_POLVA</name>
<protein>
    <recommendedName>
        <fullName evidence="4">Secreted protein</fullName>
    </recommendedName>
</protein>
<dbReference type="AlphaFoldDB" id="A0A9J6CP87"/>
<gene>
    <name evidence="2" type="ORF">PVAND_013061</name>
</gene>
<feature type="chain" id="PRO_5039955207" description="Secreted protein" evidence="1">
    <location>
        <begin position="18"/>
        <end position="81"/>
    </location>
</feature>
<evidence type="ECO:0000313" key="3">
    <source>
        <dbReference type="Proteomes" id="UP001107558"/>
    </source>
</evidence>
<evidence type="ECO:0000256" key="1">
    <source>
        <dbReference type="SAM" id="SignalP"/>
    </source>
</evidence>
<sequence>MKFVIVLLLAFIAAVLTAPTQIESNNVGDVVSVNVDANIDLKNEMDINKYTLDVLFKNIQKILIGQNSDDNRFPNLPNLPL</sequence>
<evidence type="ECO:0008006" key="4">
    <source>
        <dbReference type="Google" id="ProtNLM"/>
    </source>
</evidence>
<organism evidence="2 3">
    <name type="scientific">Polypedilum vanderplanki</name>
    <name type="common">Sleeping chironomid midge</name>
    <dbReference type="NCBI Taxonomy" id="319348"/>
    <lineage>
        <taxon>Eukaryota</taxon>
        <taxon>Metazoa</taxon>
        <taxon>Ecdysozoa</taxon>
        <taxon>Arthropoda</taxon>
        <taxon>Hexapoda</taxon>
        <taxon>Insecta</taxon>
        <taxon>Pterygota</taxon>
        <taxon>Neoptera</taxon>
        <taxon>Endopterygota</taxon>
        <taxon>Diptera</taxon>
        <taxon>Nematocera</taxon>
        <taxon>Chironomoidea</taxon>
        <taxon>Chironomidae</taxon>
        <taxon>Chironominae</taxon>
        <taxon>Polypedilum</taxon>
        <taxon>Polypedilum</taxon>
    </lineage>
</organism>
<dbReference type="EMBL" id="JADBJN010000001">
    <property type="protein sequence ID" value="KAG5683797.1"/>
    <property type="molecule type" value="Genomic_DNA"/>
</dbReference>
<dbReference type="Proteomes" id="UP001107558">
    <property type="component" value="Chromosome 1"/>
</dbReference>
<evidence type="ECO:0000313" key="2">
    <source>
        <dbReference type="EMBL" id="KAG5683797.1"/>
    </source>
</evidence>
<feature type="signal peptide" evidence="1">
    <location>
        <begin position="1"/>
        <end position="17"/>
    </location>
</feature>
<accession>A0A9J6CP87</accession>
<proteinExistence type="predicted"/>
<comment type="caution">
    <text evidence="2">The sequence shown here is derived from an EMBL/GenBank/DDBJ whole genome shotgun (WGS) entry which is preliminary data.</text>
</comment>
<reference evidence="2" key="1">
    <citation type="submission" date="2021-03" db="EMBL/GenBank/DDBJ databases">
        <title>Chromosome level genome of the anhydrobiotic midge Polypedilum vanderplanki.</title>
        <authorList>
            <person name="Yoshida Y."/>
            <person name="Kikawada T."/>
            <person name="Gusev O."/>
        </authorList>
    </citation>
    <scope>NUCLEOTIDE SEQUENCE</scope>
    <source>
        <strain evidence="2">NIAS01</strain>
        <tissue evidence="2">Whole body or cell culture</tissue>
    </source>
</reference>
<keyword evidence="3" id="KW-1185">Reference proteome</keyword>
<keyword evidence="1" id="KW-0732">Signal</keyword>